<evidence type="ECO:0000256" key="3">
    <source>
        <dbReference type="ARBA" id="ARBA00023155"/>
    </source>
</evidence>
<dbReference type="InterPro" id="IPR051306">
    <property type="entry name" value="Homeobox_regulator"/>
</dbReference>
<dbReference type="OrthoDB" id="6159439at2759"/>
<dbReference type="PROSITE" id="PS00027">
    <property type="entry name" value="HOMEOBOX_1"/>
    <property type="match status" value="1"/>
</dbReference>
<dbReference type="InterPro" id="IPR001356">
    <property type="entry name" value="HD"/>
</dbReference>
<dbReference type="PANTHER" id="PTHR46123">
    <property type="entry name" value="MIX-TYPE HOMEOBOX GENE 1-RELATED"/>
    <property type="match status" value="1"/>
</dbReference>
<sequence length="97" mass="11284">MQAKRRLIKNSGLSKAQKDFLNTYFEVNPNPNIQERAYIACQSLISEKKIRNWFQNRRARERGDCKASPCLSTFNGNASESYISKVHPTSNDLYIRR</sequence>
<dbReference type="GO" id="GO:0005634">
    <property type="term" value="C:nucleus"/>
    <property type="evidence" value="ECO:0007669"/>
    <property type="project" value="UniProtKB-SubCell"/>
</dbReference>
<evidence type="ECO:0000256" key="6">
    <source>
        <dbReference type="RuleBase" id="RU000682"/>
    </source>
</evidence>
<keyword evidence="3 5" id="KW-0371">Homeobox</keyword>
<evidence type="ECO:0000256" key="1">
    <source>
        <dbReference type="ARBA" id="ARBA00004123"/>
    </source>
</evidence>
<dbReference type="Pfam" id="PF00046">
    <property type="entry name" value="Homeodomain"/>
    <property type="match status" value="1"/>
</dbReference>
<dbReference type="GO" id="GO:0000977">
    <property type="term" value="F:RNA polymerase II transcription regulatory region sequence-specific DNA binding"/>
    <property type="evidence" value="ECO:0007669"/>
    <property type="project" value="TreeGrafter"/>
</dbReference>
<dbReference type="GeneID" id="20521041"/>
<keyword evidence="9" id="KW-1185">Reference proteome</keyword>
<dbReference type="InterPro" id="IPR017970">
    <property type="entry name" value="Homeobox_CS"/>
</dbReference>
<keyword evidence="2 5" id="KW-0238">DNA-binding</keyword>
<feature type="DNA-binding region" description="Homeobox" evidence="5">
    <location>
        <begin position="6"/>
        <end position="65"/>
    </location>
</feature>
<dbReference type="InterPro" id="IPR009057">
    <property type="entry name" value="Homeodomain-like_sf"/>
</dbReference>
<evidence type="ECO:0000259" key="7">
    <source>
        <dbReference type="PROSITE" id="PS50071"/>
    </source>
</evidence>
<evidence type="ECO:0000256" key="4">
    <source>
        <dbReference type="ARBA" id="ARBA00023242"/>
    </source>
</evidence>
<organism evidence="8 9">
    <name type="scientific">Encephalitozoon romaleae (strain SJ-2008)</name>
    <name type="common">Microsporidian parasite</name>
    <dbReference type="NCBI Taxonomy" id="1178016"/>
    <lineage>
        <taxon>Eukaryota</taxon>
        <taxon>Fungi</taxon>
        <taxon>Fungi incertae sedis</taxon>
        <taxon>Microsporidia</taxon>
        <taxon>Unikaryonidae</taxon>
        <taxon>Encephalitozoon</taxon>
    </lineage>
</organism>
<dbReference type="RefSeq" id="XP_009264246.1">
    <property type="nucleotide sequence ID" value="XM_009265971.1"/>
</dbReference>
<dbReference type="SMART" id="SM00389">
    <property type="entry name" value="HOX"/>
    <property type="match status" value="1"/>
</dbReference>
<evidence type="ECO:0000313" key="9">
    <source>
        <dbReference type="Proteomes" id="UP000010094"/>
    </source>
</evidence>
<dbReference type="Gene3D" id="1.10.10.60">
    <property type="entry name" value="Homeodomain-like"/>
    <property type="match status" value="1"/>
</dbReference>
<dbReference type="AlphaFoldDB" id="I7AM43"/>
<dbReference type="KEGG" id="ero:EROM_031270"/>
<accession>I7AM43</accession>
<name>I7AM43_ENCRO</name>
<proteinExistence type="predicted"/>
<dbReference type="SUPFAM" id="SSF46689">
    <property type="entry name" value="Homeodomain-like"/>
    <property type="match status" value="1"/>
</dbReference>
<keyword evidence="4 5" id="KW-0539">Nucleus</keyword>
<protein>
    <submittedName>
        <fullName evidence="8">Homeobox protein HD-9</fullName>
    </submittedName>
</protein>
<comment type="subcellular location">
    <subcellularLocation>
        <location evidence="1 5 6">Nucleus</location>
    </subcellularLocation>
</comment>
<evidence type="ECO:0000256" key="5">
    <source>
        <dbReference type="PROSITE-ProRule" id="PRU00108"/>
    </source>
</evidence>
<dbReference type="Proteomes" id="UP000010094">
    <property type="component" value="Chromosome III"/>
</dbReference>
<dbReference type="HOGENOM" id="CLU_2386744_0_0_1"/>
<dbReference type="PROSITE" id="PS50071">
    <property type="entry name" value="HOMEOBOX_2"/>
    <property type="match status" value="1"/>
</dbReference>
<dbReference type="EMBL" id="CP003520">
    <property type="protein sequence ID" value="AFN82749.1"/>
    <property type="molecule type" value="Genomic_DNA"/>
</dbReference>
<reference evidence="8 9" key="1">
    <citation type="journal article" date="2012" name="Proc. Natl. Acad. Sci. U.S.A.">
        <title>Gain and loss of multiple functionally related, horizontally transferred genes in the reduced genomes of two microsporidian parasites.</title>
        <authorList>
            <person name="Pombert J.-F."/>
            <person name="Selman M."/>
            <person name="Burki F."/>
            <person name="Bardell F.T."/>
            <person name="Farinelli L."/>
            <person name="Solter L.F."/>
            <person name="Whitman D.W."/>
            <person name="Weiss L.M."/>
            <person name="Corradi N."/>
            <person name="Keeling P.J."/>
        </authorList>
    </citation>
    <scope>NUCLEOTIDE SEQUENCE [LARGE SCALE GENOMIC DNA]</scope>
    <source>
        <strain evidence="8 9">SJ-2008</strain>
    </source>
</reference>
<dbReference type="VEuPathDB" id="MicrosporidiaDB:EROM_031270"/>
<feature type="domain" description="Homeobox" evidence="7">
    <location>
        <begin position="4"/>
        <end position="64"/>
    </location>
</feature>
<dbReference type="PANTHER" id="PTHR46123:SF4">
    <property type="entry name" value="MIX-TYPE HOMEOBOX GENE 1-RELATED"/>
    <property type="match status" value="1"/>
</dbReference>
<gene>
    <name evidence="8" type="ordered locus">EROM_031270</name>
</gene>
<dbReference type="CDD" id="cd00086">
    <property type="entry name" value="homeodomain"/>
    <property type="match status" value="1"/>
</dbReference>
<evidence type="ECO:0000256" key="2">
    <source>
        <dbReference type="ARBA" id="ARBA00023125"/>
    </source>
</evidence>
<dbReference type="GO" id="GO:0000981">
    <property type="term" value="F:DNA-binding transcription factor activity, RNA polymerase II-specific"/>
    <property type="evidence" value="ECO:0007669"/>
    <property type="project" value="InterPro"/>
</dbReference>
<evidence type="ECO:0000313" key="8">
    <source>
        <dbReference type="EMBL" id="AFN82749.1"/>
    </source>
</evidence>